<dbReference type="EMBL" id="FWXV01000020">
    <property type="protein sequence ID" value="SMD27143.1"/>
    <property type="molecule type" value="Genomic_DNA"/>
</dbReference>
<organism evidence="1 2">
    <name type="scientific">Kibdelosporangium aridum</name>
    <dbReference type="NCBI Taxonomy" id="2030"/>
    <lineage>
        <taxon>Bacteria</taxon>
        <taxon>Bacillati</taxon>
        <taxon>Actinomycetota</taxon>
        <taxon>Actinomycetes</taxon>
        <taxon>Pseudonocardiales</taxon>
        <taxon>Pseudonocardiaceae</taxon>
        <taxon>Kibdelosporangium</taxon>
    </lineage>
</organism>
<dbReference type="AlphaFoldDB" id="A0A1Y5Y8K2"/>
<sequence length="41" mass="4898">MEKVRCGDHNRHALRVRDTCIDDDFEDVIRAVIDGDNQWKR</sequence>
<protein>
    <submittedName>
        <fullName evidence="1">Uncharacterized protein</fullName>
    </submittedName>
</protein>
<name>A0A1Y5Y8K2_KIBAR</name>
<accession>A0A1Y5Y8K2</accession>
<keyword evidence="2" id="KW-1185">Reference proteome</keyword>
<evidence type="ECO:0000313" key="2">
    <source>
        <dbReference type="Proteomes" id="UP000192674"/>
    </source>
</evidence>
<proteinExistence type="predicted"/>
<dbReference type="Proteomes" id="UP000192674">
    <property type="component" value="Unassembled WGS sequence"/>
</dbReference>
<gene>
    <name evidence="1" type="ORF">SAMN05661093_10740</name>
</gene>
<evidence type="ECO:0000313" key="1">
    <source>
        <dbReference type="EMBL" id="SMD27143.1"/>
    </source>
</evidence>
<reference evidence="1 2" key="1">
    <citation type="submission" date="2017-04" db="EMBL/GenBank/DDBJ databases">
        <authorList>
            <person name="Afonso C.L."/>
            <person name="Miller P.J."/>
            <person name="Scott M.A."/>
            <person name="Spackman E."/>
            <person name="Goraichik I."/>
            <person name="Dimitrov K.M."/>
            <person name="Suarez D.L."/>
            <person name="Swayne D.E."/>
        </authorList>
    </citation>
    <scope>NUCLEOTIDE SEQUENCE [LARGE SCALE GENOMIC DNA]</scope>
    <source>
        <strain evidence="1 2">DSM 43828</strain>
    </source>
</reference>